<accession>A0AAW2FV08</accession>
<organism evidence="1 2">
    <name type="scientific">Cardiocondyla obscurior</name>
    <dbReference type="NCBI Taxonomy" id="286306"/>
    <lineage>
        <taxon>Eukaryota</taxon>
        <taxon>Metazoa</taxon>
        <taxon>Ecdysozoa</taxon>
        <taxon>Arthropoda</taxon>
        <taxon>Hexapoda</taxon>
        <taxon>Insecta</taxon>
        <taxon>Pterygota</taxon>
        <taxon>Neoptera</taxon>
        <taxon>Endopterygota</taxon>
        <taxon>Hymenoptera</taxon>
        <taxon>Apocrita</taxon>
        <taxon>Aculeata</taxon>
        <taxon>Formicoidea</taxon>
        <taxon>Formicidae</taxon>
        <taxon>Myrmicinae</taxon>
        <taxon>Cardiocondyla</taxon>
    </lineage>
</organism>
<sequence length="71" mass="8194">MRRICRYQFDAMHFRDVNQLQLPAGGDNQMVALAIHESRGFRDFSFHTPLIDVDFDIALPTLCKPGDIRSE</sequence>
<name>A0AAW2FV08_9HYME</name>
<reference evidence="1 2" key="1">
    <citation type="submission" date="2023-03" db="EMBL/GenBank/DDBJ databases">
        <title>High recombination rates correlate with genetic variation in Cardiocondyla obscurior ants.</title>
        <authorList>
            <person name="Errbii M."/>
        </authorList>
    </citation>
    <scope>NUCLEOTIDE SEQUENCE [LARGE SCALE GENOMIC DNA]</scope>
    <source>
        <strain evidence="1">Alpha-2009</strain>
        <tissue evidence="1">Whole body</tissue>
    </source>
</reference>
<dbReference type="EMBL" id="JADYXP020000008">
    <property type="protein sequence ID" value="KAL0117735.1"/>
    <property type="molecule type" value="Genomic_DNA"/>
</dbReference>
<protein>
    <submittedName>
        <fullName evidence="1">Uncharacterized protein</fullName>
    </submittedName>
</protein>
<keyword evidence="2" id="KW-1185">Reference proteome</keyword>
<evidence type="ECO:0000313" key="2">
    <source>
        <dbReference type="Proteomes" id="UP001430953"/>
    </source>
</evidence>
<evidence type="ECO:0000313" key="1">
    <source>
        <dbReference type="EMBL" id="KAL0117735.1"/>
    </source>
</evidence>
<dbReference type="Proteomes" id="UP001430953">
    <property type="component" value="Unassembled WGS sequence"/>
</dbReference>
<gene>
    <name evidence="1" type="ORF">PUN28_008851</name>
</gene>
<proteinExistence type="predicted"/>
<dbReference type="AlphaFoldDB" id="A0AAW2FV08"/>
<comment type="caution">
    <text evidence="1">The sequence shown here is derived from an EMBL/GenBank/DDBJ whole genome shotgun (WGS) entry which is preliminary data.</text>
</comment>